<dbReference type="Gene3D" id="3.40.50.300">
    <property type="entry name" value="P-loop containing nucleotide triphosphate hydrolases"/>
    <property type="match status" value="1"/>
</dbReference>
<dbReference type="OrthoDB" id="422637at2759"/>
<dbReference type="Gene3D" id="1.20.1560.10">
    <property type="entry name" value="ABC transporter type 1, transmembrane domain"/>
    <property type="match status" value="1"/>
</dbReference>
<keyword evidence="2" id="KW-0813">Transport</keyword>
<keyword evidence="7 8" id="KW-0472">Membrane</keyword>
<feature type="domain" description="ABC transporter" evidence="9">
    <location>
        <begin position="398"/>
        <end position="622"/>
    </location>
</feature>
<dbReference type="PANTHER" id="PTHR11384:SF55">
    <property type="entry name" value="ATP-BINDING CASSETTE TRANSPORTER"/>
    <property type="match status" value="1"/>
</dbReference>
<keyword evidence="12" id="KW-1185">Reference proteome</keyword>
<evidence type="ECO:0000256" key="1">
    <source>
        <dbReference type="ARBA" id="ARBA00008575"/>
    </source>
</evidence>
<dbReference type="PROSITE" id="PS50929">
    <property type="entry name" value="ABC_TM1F"/>
    <property type="match status" value="1"/>
</dbReference>
<dbReference type="InterPro" id="IPR003593">
    <property type="entry name" value="AAA+_ATPase"/>
</dbReference>
<evidence type="ECO:0000256" key="2">
    <source>
        <dbReference type="ARBA" id="ARBA00022448"/>
    </source>
</evidence>
<organism evidence="11 12">
    <name type="scientific">Plasmodiophora brassicae</name>
    <name type="common">Clubroot disease agent</name>
    <dbReference type="NCBI Taxonomy" id="37360"/>
    <lineage>
        <taxon>Eukaryota</taxon>
        <taxon>Sar</taxon>
        <taxon>Rhizaria</taxon>
        <taxon>Endomyxa</taxon>
        <taxon>Phytomyxea</taxon>
        <taxon>Plasmodiophorida</taxon>
        <taxon>Plasmodiophoridae</taxon>
        <taxon>Plasmodiophora</taxon>
    </lineage>
</organism>
<dbReference type="InterPro" id="IPR017871">
    <property type="entry name" value="ABC_transporter-like_CS"/>
</dbReference>
<evidence type="ECO:0000256" key="5">
    <source>
        <dbReference type="ARBA" id="ARBA00022840"/>
    </source>
</evidence>
<dbReference type="SUPFAM" id="SSF90123">
    <property type="entry name" value="ABC transporter transmembrane region"/>
    <property type="match status" value="1"/>
</dbReference>
<dbReference type="PROSITE" id="PS00211">
    <property type="entry name" value="ABC_TRANSPORTER_1"/>
    <property type="match status" value="1"/>
</dbReference>
<evidence type="ECO:0008006" key="13">
    <source>
        <dbReference type="Google" id="ProtNLM"/>
    </source>
</evidence>
<gene>
    <name evidence="11" type="ORF">PBRA_002343</name>
</gene>
<feature type="transmembrane region" description="Helical" evidence="8">
    <location>
        <begin position="306"/>
        <end position="324"/>
    </location>
</feature>
<proteinExistence type="inferred from homology"/>
<evidence type="ECO:0000256" key="8">
    <source>
        <dbReference type="SAM" id="Phobius"/>
    </source>
</evidence>
<evidence type="ECO:0000313" key="11">
    <source>
        <dbReference type="EMBL" id="CEP02078.1"/>
    </source>
</evidence>
<dbReference type="CDD" id="cd03223">
    <property type="entry name" value="ABCD_peroxisomal_ALDP"/>
    <property type="match status" value="1"/>
</dbReference>
<dbReference type="InterPro" id="IPR050835">
    <property type="entry name" value="ABC_transporter_sub-D"/>
</dbReference>
<dbReference type="PANTHER" id="PTHR11384">
    <property type="entry name" value="ATP-BINDING CASSETTE, SUB-FAMILY D MEMBER"/>
    <property type="match status" value="1"/>
</dbReference>
<evidence type="ECO:0000259" key="10">
    <source>
        <dbReference type="PROSITE" id="PS50929"/>
    </source>
</evidence>
<accession>A0A0G4J351</accession>
<dbReference type="EMBL" id="CDSF01000122">
    <property type="protein sequence ID" value="CEP02078.1"/>
    <property type="molecule type" value="Genomic_DNA"/>
</dbReference>
<keyword evidence="4" id="KW-0547">Nucleotide-binding</keyword>
<feature type="transmembrane region" description="Helical" evidence="8">
    <location>
        <begin position="71"/>
        <end position="89"/>
    </location>
</feature>
<keyword evidence="5" id="KW-0067">ATP-binding</keyword>
<dbReference type="SMART" id="SM00382">
    <property type="entry name" value="AAA"/>
    <property type="match status" value="1"/>
</dbReference>
<evidence type="ECO:0000313" key="12">
    <source>
        <dbReference type="Proteomes" id="UP000039324"/>
    </source>
</evidence>
<dbReference type="GO" id="GO:0140359">
    <property type="term" value="F:ABC-type transporter activity"/>
    <property type="evidence" value="ECO:0007669"/>
    <property type="project" value="InterPro"/>
</dbReference>
<feature type="transmembrane region" description="Helical" evidence="8">
    <location>
        <begin position="109"/>
        <end position="133"/>
    </location>
</feature>
<dbReference type="InterPro" id="IPR003439">
    <property type="entry name" value="ABC_transporter-like_ATP-bd"/>
</dbReference>
<evidence type="ECO:0000256" key="7">
    <source>
        <dbReference type="ARBA" id="ARBA00023136"/>
    </source>
</evidence>
<keyword evidence="6 8" id="KW-1133">Transmembrane helix</keyword>
<feature type="transmembrane region" description="Helical" evidence="8">
    <location>
        <begin position="217"/>
        <end position="239"/>
    </location>
</feature>
<dbReference type="InterPro" id="IPR025662">
    <property type="entry name" value="Sigma_54_int_dom_ATP-bd_1"/>
</dbReference>
<dbReference type="GO" id="GO:0005524">
    <property type="term" value="F:ATP binding"/>
    <property type="evidence" value="ECO:0007669"/>
    <property type="project" value="UniProtKB-KW"/>
</dbReference>
<dbReference type="Proteomes" id="UP000039324">
    <property type="component" value="Unassembled WGS sequence"/>
</dbReference>
<dbReference type="GO" id="GO:0016020">
    <property type="term" value="C:membrane"/>
    <property type="evidence" value="ECO:0007669"/>
    <property type="project" value="InterPro"/>
</dbReference>
<dbReference type="Pfam" id="PF00005">
    <property type="entry name" value="ABC_tran"/>
    <property type="match status" value="1"/>
</dbReference>
<keyword evidence="3 8" id="KW-0812">Transmembrane</keyword>
<evidence type="ECO:0000256" key="6">
    <source>
        <dbReference type="ARBA" id="ARBA00022989"/>
    </source>
</evidence>
<name>A0A0G4J351_PLABS</name>
<dbReference type="InterPro" id="IPR027417">
    <property type="entry name" value="P-loop_NTPase"/>
</dbReference>
<dbReference type="PROSITE" id="PS50893">
    <property type="entry name" value="ABC_TRANSPORTER_2"/>
    <property type="match status" value="1"/>
</dbReference>
<dbReference type="STRING" id="37360.A0A0G4J351"/>
<dbReference type="Pfam" id="PF06472">
    <property type="entry name" value="ABC_membrane_2"/>
    <property type="match status" value="1"/>
</dbReference>
<evidence type="ECO:0000256" key="4">
    <source>
        <dbReference type="ARBA" id="ARBA00022741"/>
    </source>
</evidence>
<evidence type="ECO:0000259" key="9">
    <source>
        <dbReference type="PROSITE" id="PS50893"/>
    </source>
</evidence>
<dbReference type="PROSITE" id="PS00675">
    <property type="entry name" value="SIGMA54_INTERACT_1"/>
    <property type="match status" value="1"/>
</dbReference>
<protein>
    <recommendedName>
        <fullName evidence="13">ABC transporter domain-containing protein</fullName>
    </recommendedName>
</protein>
<dbReference type="OMA" id="KQFHDME"/>
<dbReference type="InterPro" id="IPR036640">
    <property type="entry name" value="ABC1_TM_sf"/>
</dbReference>
<dbReference type="SUPFAM" id="SSF52540">
    <property type="entry name" value="P-loop containing nucleoside triphosphate hydrolases"/>
    <property type="match status" value="1"/>
</dbReference>
<sequence>MQSPNGSDVCTMAGHSRSISCLATYVALLLHDSCAVHTMYIVMPWDTLRQAWQLSSGFWISPSRHRQAARLLVAALVGMAIASTLLQVHMSFVSKEMMTAMSERDRDRFWSSVVSFLGVLVVAIPLFTAYRYLQDTLTIRWRLWLTNLLLRRYFAHRAFYRLRLSRKEIDNPDQRIADDVNSFTSDSVRLAVTFANKIANLVGFAGVLYHISPTMSATLIVYAMSGTFVALSVFARHLASLGSHRFKLEADFRYSLVHVSENAESIAFYAGERAEHGVCVGRLDKVYNQLCVIVGFERGLKLFQNAFRYVILVLPCIVIAPIYFTGGVDFGVVSQANLAFQTLMRSMGTIVEELNNISSYAARTTRLCAMWTAINEDDEHAGECIAVEEQTHAGDRLIQLADVTVCVPRAGTCLIDSLNFTIRKRQSLLVVGDSGVGKSSLLRVLAGLWRRGSGTIRLGITMREAMFLPQRPYLILGTLRQQVLYPNAKSAEFSDQDIRSAMAVVRIESLIDRFDGLDSKRDWQQVLSLGEQQRLAMARLILQRPTFALLDESSSALDVAAQDRFYRWLVAQRDIAFISVGHRPSLVAFHERVLELYGPTEACPRPTWRIFSRQEYMSSMPK</sequence>
<dbReference type="GO" id="GO:0016887">
    <property type="term" value="F:ATP hydrolysis activity"/>
    <property type="evidence" value="ECO:0007669"/>
    <property type="project" value="InterPro"/>
</dbReference>
<feature type="domain" description="ABC transmembrane type-1" evidence="10">
    <location>
        <begin position="74"/>
        <end position="359"/>
    </location>
</feature>
<reference evidence="11 12" key="1">
    <citation type="submission" date="2015-02" db="EMBL/GenBank/DDBJ databases">
        <authorList>
            <person name="Chooi Y.-H."/>
        </authorList>
    </citation>
    <scope>NUCLEOTIDE SEQUENCE [LARGE SCALE GENOMIC DNA]</scope>
    <source>
        <strain evidence="11">E3</strain>
    </source>
</reference>
<feature type="transmembrane region" description="Helical" evidence="8">
    <location>
        <begin position="190"/>
        <end position="211"/>
    </location>
</feature>
<dbReference type="InterPro" id="IPR011527">
    <property type="entry name" value="ABC1_TM_dom"/>
</dbReference>
<evidence type="ECO:0000256" key="3">
    <source>
        <dbReference type="ARBA" id="ARBA00022692"/>
    </source>
</evidence>
<dbReference type="AlphaFoldDB" id="A0A0G4J351"/>
<comment type="similarity">
    <text evidence="1">Belongs to the ABC transporter superfamily. ABCD family. Peroxisomal fatty acyl CoA transporter (TC 3.A.1.203) subfamily.</text>
</comment>